<feature type="transmembrane region" description="Helical" evidence="1">
    <location>
        <begin position="50"/>
        <end position="71"/>
    </location>
</feature>
<name>A0A369Q4K5_9SPHN</name>
<evidence type="ECO:0000256" key="1">
    <source>
        <dbReference type="SAM" id="Phobius"/>
    </source>
</evidence>
<proteinExistence type="predicted"/>
<feature type="transmembrane region" description="Helical" evidence="1">
    <location>
        <begin position="145"/>
        <end position="163"/>
    </location>
</feature>
<dbReference type="GO" id="GO:0006629">
    <property type="term" value="P:lipid metabolic process"/>
    <property type="evidence" value="ECO:0007669"/>
    <property type="project" value="InterPro"/>
</dbReference>
<reference evidence="3 4" key="1">
    <citation type="submission" date="2018-04" db="EMBL/GenBank/DDBJ databases">
        <title>Altererythrobacter sp. HME9302 genome sequencing and assembly.</title>
        <authorList>
            <person name="Kang H."/>
            <person name="Kim H."/>
            <person name="Joh K."/>
        </authorList>
    </citation>
    <scope>NUCLEOTIDE SEQUENCE [LARGE SCALE GENOMIC DNA]</scope>
    <source>
        <strain evidence="3 4">HME9302</strain>
    </source>
</reference>
<gene>
    <name evidence="3" type="ORF">HME9302_00610</name>
</gene>
<keyword evidence="1" id="KW-0812">Transmembrane</keyword>
<dbReference type="AlphaFoldDB" id="A0A369Q4K5"/>
<dbReference type="EMBL" id="QBKA01000002">
    <property type="protein sequence ID" value="RDC59422.1"/>
    <property type="molecule type" value="Genomic_DNA"/>
</dbReference>
<organism evidence="3 4">
    <name type="scientific">Alteripontixanthobacter maritimus</name>
    <dbReference type="NCBI Taxonomy" id="2161824"/>
    <lineage>
        <taxon>Bacteria</taxon>
        <taxon>Pseudomonadati</taxon>
        <taxon>Pseudomonadota</taxon>
        <taxon>Alphaproteobacteria</taxon>
        <taxon>Sphingomonadales</taxon>
        <taxon>Erythrobacteraceae</taxon>
        <taxon>Alteripontixanthobacter</taxon>
    </lineage>
</organism>
<dbReference type="Pfam" id="PF00487">
    <property type="entry name" value="FA_desaturase"/>
    <property type="match status" value="1"/>
</dbReference>
<feature type="transmembrane region" description="Helical" evidence="1">
    <location>
        <begin position="18"/>
        <end position="38"/>
    </location>
</feature>
<keyword evidence="4" id="KW-1185">Reference proteome</keyword>
<comment type="caution">
    <text evidence="3">The sequence shown here is derived from an EMBL/GenBank/DDBJ whole genome shotgun (WGS) entry which is preliminary data.</text>
</comment>
<accession>A0A369Q4K5</accession>
<evidence type="ECO:0000313" key="4">
    <source>
        <dbReference type="Proteomes" id="UP000253727"/>
    </source>
</evidence>
<dbReference type="OrthoDB" id="9792534at2"/>
<keyword evidence="1" id="KW-0472">Membrane</keyword>
<feature type="transmembrane region" description="Helical" evidence="1">
    <location>
        <begin position="83"/>
        <end position="101"/>
    </location>
</feature>
<dbReference type="InterPro" id="IPR005804">
    <property type="entry name" value="FA_desaturase_dom"/>
</dbReference>
<keyword evidence="1" id="KW-1133">Transmembrane helix</keyword>
<dbReference type="RefSeq" id="WP_115365784.1">
    <property type="nucleotide sequence ID" value="NZ_QBKA01000002.1"/>
</dbReference>
<protein>
    <submittedName>
        <fullName evidence="3">Beta-carotene ketolase</fullName>
    </submittedName>
</protein>
<evidence type="ECO:0000313" key="3">
    <source>
        <dbReference type="EMBL" id="RDC59422.1"/>
    </source>
</evidence>
<dbReference type="Proteomes" id="UP000253727">
    <property type="component" value="Unassembled WGS sequence"/>
</dbReference>
<sequence>MATVSDTDRVSAPANRQAAIGLTLAALIVAAWAALHVYSMLVFELTWTNLPAALFMAAVQCWLFVGLFIIAHDAIHGSLAPGFGRLNGAIGGALLLLYAGFGWRRMRAAHFDHHKHSGKVGDPDFDENNPGHMGRWYTTFLKRYFGWRSALYVWLVTMAYWLLFEVPMVQIMLLYGLPAIASSLQLFYFGTFRPHRHEVSSGDGREAAFADRHNARSESFGTLASLASCYHFGYHHEHHLHPSTPWWALPLKRRETTDAKLAGPPAQ</sequence>
<feature type="transmembrane region" description="Helical" evidence="1">
    <location>
        <begin position="169"/>
        <end position="189"/>
    </location>
</feature>
<feature type="domain" description="Fatty acid desaturase" evidence="2">
    <location>
        <begin position="142"/>
        <end position="255"/>
    </location>
</feature>
<evidence type="ECO:0000259" key="2">
    <source>
        <dbReference type="Pfam" id="PF00487"/>
    </source>
</evidence>